<dbReference type="Pfam" id="PF04564">
    <property type="entry name" value="U-box"/>
    <property type="match status" value="1"/>
</dbReference>
<comment type="function">
    <text evidence="7">Functions as an E3 ubiquitin ligase.</text>
</comment>
<evidence type="ECO:0000256" key="1">
    <source>
        <dbReference type="ARBA" id="ARBA00000900"/>
    </source>
</evidence>
<dbReference type="EC" id="2.3.2.27" evidence="7"/>
<evidence type="ECO:0000256" key="6">
    <source>
        <dbReference type="PROSITE-ProRule" id="PRU00259"/>
    </source>
</evidence>
<dbReference type="InterPro" id="IPR003613">
    <property type="entry name" value="Ubox_domain"/>
</dbReference>
<protein>
    <recommendedName>
        <fullName evidence="7 8">U-box domain-containing protein</fullName>
        <ecNumber evidence="7">2.3.2.27</ecNumber>
    </recommendedName>
    <alternativeName>
        <fullName evidence="7">RING-type E3 ubiquitin transferase PUB</fullName>
    </alternativeName>
</protein>
<dbReference type="RefSeq" id="XP_031385069.1">
    <property type="nucleotide sequence ID" value="XM_031529209.1"/>
</dbReference>
<keyword evidence="4" id="KW-0677">Repeat</keyword>
<dbReference type="GeneID" id="116198935"/>
<dbReference type="FunFam" id="3.30.40.10:FF:000442">
    <property type="entry name" value="RING-type E3 ubiquitin transferase"/>
    <property type="match status" value="1"/>
</dbReference>
<keyword evidence="9" id="KW-1185">Reference proteome</keyword>
<evidence type="ECO:0000256" key="5">
    <source>
        <dbReference type="ARBA" id="ARBA00022786"/>
    </source>
</evidence>
<accession>A0A6P8CS99</accession>
<dbReference type="Proteomes" id="UP000515151">
    <property type="component" value="Chromosome 3"/>
</dbReference>
<organism evidence="9 10">
    <name type="scientific">Punica granatum</name>
    <name type="common">Pomegranate</name>
    <dbReference type="NCBI Taxonomy" id="22663"/>
    <lineage>
        <taxon>Eukaryota</taxon>
        <taxon>Viridiplantae</taxon>
        <taxon>Streptophyta</taxon>
        <taxon>Embryophyta</taxon>
        <taxon>Tracheophyta</taxon>
        <taxon>Spermatophyta</taxon>
        <taxon>Magnoliopsida</taxon>
        <taxon>eudicotyledons</taxon>
        <taxon>Gunneridae</taxon>
        <taxon>Pentapetalae</taxon>
        <taxon>rosids</taxon>
        <taxon>malvids</taxon>
        <taxon>Myrtales</taxon>
        <taxon>Lythraceae</taxon>
        <taxon>Punica</taxon>
    </lineage>
</organism>
<sequence>MRESDRMSIPHLFRCPISLELFTDPVTLCTGQTYERSSIEKWLSAGNLTCPVTMQRLHDPSLVPNHTLRHLIDQWARMGLHLDPHCVHGTDPDPSLVLLRQNLESDQMTIASKIKTLKKVRALFEESPHIRSHFLQLGLLPLLLELIFVKSERRLSCDQLRFVEQGLACVLDLSALGGFEPLNMLKEGPRLASFQDLFEQGNNPVKVLMCKLVEMIALSSETNHLCCILGESLEILHEITLLLHGDDEEVSSAAIMAIQGLSSSEPNRENLVKEGAVEGIIEYILRAEKEMRSSGWTALAGSTLERLLKVEEGKEALLNHAQGVVTLVRNVFRVSSDQESSESAVNSLMIMCSGDYSSRARDEAIDAGVLSQVLLLLQSQCSSRTKTKARMLLHLLRS</sequence>
<dbReference type="SUPFAM" id="SSF48371">
    <property type="entry name" value="ARM repeat"/>
    <property type="match status" value="1"/>
</dbReference>
<dbReference type="OrthoDB" id="10064100at2759"/>
<gene>
    <name evidence="10" type="primary">LOC116198935</name>
</gene>
<evidence type="ECO:0000313" key="9">
    <source>
        <dbReference type="Proteomes" id="UP000515151"/>
    </source>
</evidence>
<keyword evidence="5 7" id="KW-0833">Ubl conjugation pathway</keyword>
<dbReference type="SMART" id="SM00504">
    <property type="entry name" value="Ubox"/>
    <property type="match status" value="1"/>
</dbReference>
<feature type="repeat" description="ARM" evidence="6">
    <location>
        <begin position="234"/>
        <end position="276"/>
    </location>
</feature>
<dbReference type="Gene3D" id="3.30.40.10">
    <property type="entry name" value="Zinc/RING finger domain, C3HC4 (zinc finger)"/>
    <property type="match status" value="1"/>
</dbReference>
<reference evidence="9" key="1">
    <citation type="journal article" date="2020" name="Plant Biotechnol. J.">
        <title>The pomegranate (Punica granatum L.) draft genome dissects genetic divergence between soft- and hard-seeded cultivars.</title>
        <authorList>
            <person name="Luo X."/>
            <person name="Li H."/>
            <person name="Wu Z."/>
            <person name="Yao W."/>
            <person name="Zhao P."/>
            <person name="Cao D."/>
            <person name="Yu H."/>
            <person name="Li K."/>
            <person name="Poudel K."/>
            <person name="Zhao D."/>
            <person name="Zhang F."/>
            <person name="Xia X."/>
            <person name="Chen L."/>
            <person name="Wang Q."/>
            <person name="Jing D."/>
            <person name="Cao S."/>
        </authorList>
    </citation>
    <scope>NUCLEOTIDE SEQUENCE [LARGE SCALE GENOMIC DNA]</scope>
    <source>
        <strain evidence="9">cv. Tunisia</strain>
    </source>
</reference>
<evidence type="ECO:0000313" key="10">
    <source>
        <dbReference type="RefSeq" id="XP_031385069.1"/>
    </source>
</evidence>
<dbReference type="Pfam" id="PF25598">
    <property type="entry name" value="ARM_PUB"/>
    <property type="match status" value="1"/>
</dbReference>
<evidence type="ECO:0000256" key="4">
    <source>
        <dbReference type="ARBA" id="ARBA00022737"/>
    </source>
</evidence>
<evidence type="ECO:0000259" key="8">
    <source>
        <dbReference type="PROSITE" id="PS51698"/>
    </source>
</evidence>
<dbReference type="PROSITE" id="PS50176">
    <property type="entry name" value="ARM_REPEAT"/>
    <property type="match status" value="1"/>
</dbReference>
<dbReference type="InterPro" id="IPR016024">
    <property type="entry name" value="ARM-type_fold"/>
</dbReference>
<feature type="domain" description="U-box" evidence="8">
    <location>
        <begin position="8"/>
        <end position="82"/>
    </location>
</feature>
<dbReference type="InterPro" id="IPR058678">
    <property type="entry name" value="ARM_PUB"/>
</dbReference>
<dbReference type="PROSITE" id="PS51698">
    <property type="entry name" value="U_BOX"/>
    <property type="match status" value="1"/>
</dbReference>
<dbReference type="UniPathway" id="UPA00143"/>
<proteinExistence type="predicted"/>
<dbReference type="InterPro" id="IPR011989">
    <property type="entry name" value="ARM-like"/>
</dbReference>
<comment type="pathway">
    <text evidence="2 7">Protein modification; protein ubiquitination.</text>
</comment>
<dbReference type="AlphaFoldDB" id="A0A6P8CS99"/>
<dbReference type="CDD" id="cd16664">
    <property type="entry name" value="RING-Ubox_PUB"/>
    <property type="match status" value="1"/>
</dbReference>
<dbReference type="Gene3D" id="1.25.10.10">
    <property type="entry name" value="Leucine-rich Repeat Variant"/>
    <property type="match status" value="1"/>
</dbReference>
<dbReference type="GO" id="GO:0016567">
    <property type="term" value="P:protein ubiquitination"/>
    <property type="evidence" value="ECO:0007669"/>
    <property type="project" value="UniProtKB-UniRule"/>
</dbReference>
<dbReference type="GO" id="GO:0061630">
    <property type="term" value="F:ubiquitin protein ligase activity"/>
    <property type="evidence" value="ECO:0007669"/>
    <property type="project" value="UniProtKB-UniRule"/>
</dbReference>
<dbReference type="InterPro" id="IPR013083">
    <property type="entry name" value="Znf_RING/FYVE/PHD"/>
</dbReference>
<evidence type="ECO:0000256" key="2">
    <source>
        <dbReference type="ARBA" id="ARBA00004906"/>
    </source>
</evidence>
<evidence type="ECO:0000256" key="7">
    <source>
        <dbReference type="RuleBase" id="RU369093"/>
    </source>
</evidence>
<reference evidence="10" key="2">
    <citation type="submission" date="2025-08" db="UniProtKB">
        <authorList>
            <consortium name="RefSeq"/>
        </authorList>
    </citation>
    <scope>IDENTIFICATION</scope>
    <source>
        <tissue evidence="10">Leaf</tissue>
    </source>
</reference>
<dbReference type="SUPFAM" id="SSF57850">
    <property type="entry name" value="RING/U-box"/>
    <property type="match status" value="1"/>
</dbReference>
<dbReference type="InterPro" id="IPR045210">
    <property type="entry name" value="RING-Ubox_PUB"/>
</dbReference>
<dbReference type="PANTHER" id="PTHR22849:SF103">
    <property type="entry name" value="U-BOX DOMAIN-CONTAINING PROTEIN"/>
    <property type="match status" value="1"/>
</dbReference>
<dbReference type="InterPro" id="IPR000225">
    <property type="entry name" value="Armadillo"/>
</dbReference>
<dbReference type="PANTHER" id="PTHR22849">
    <property type="entry name" value="WDSAM1 PROTEIN"/>
    <property type="match status" value="1"/>
</dbReference>
<name>A0A6P8CS99_PUNGR</name>
<dbReference type="InterPro" id="IPR045185">
    <property type="entry name" value="PUB22/23/24-like"/>
</dbReference>
<comment type="catalytic activity">
    <reaction evidence="1 7">
        <text>S-ubiquitinyl-[E2 ubiquitin-conjugating enzyme]-L-cysteine + [acceptor protein]-L-lysine = [E2 ubiquitin-conjugating enzyme]-L-cysteine + N(6)-ubiquitinyl-[acceptor protein]-L-lysine.</text>
        <dbReference type="EC" id="2.3.2.27"/>
    </reaction>
</comment>
<evidence type="ECO:0000256" key="3">
    <source>
        <dbReference type="ARBA" id="ARBA00022679"/>
    </source>
</evidence>
<keyword evidence="3 7" id="KW-0808">Transferase</keyword>